<dbReference type="SUPFAM" id="SSF56784">
    <property type="entry name" value="HAD-like"/>
    <property type="match status" value="1"/>
</dbReference>
<feature type="binding site" evidence="10">
    <location>
        <position position="14"/>
    </location>
    <ligand>
        <name>Mg(2+)</name>
        <dbReference type="ChEBI" id="CHEBI:18420"/>
    </ligand>
</feature>
<dbReference type="InterPro" id="IPR036412">
    <property type="entry name" value="HAD-like_sf"/>
</dbReference>
<dbReference type="InterPro" id="IPR050155">
    <property type="entry name" value="HAD-like_hydrolase_sf"/>
</dbReference>
<dbReference type="NCBIfam" id="TIGR01449">
    <property type="entry name" value="PGP_bact"/>
    <property type="match status" value="1"/>
</dbReference>
<dbReference type="GO" id="GO:0005975">
    <property type="term" value="P:carbohydrate metabolic process"/>
    <property type="evidence" value="ECO:0007669"/>
    <property type="project" value="InterPro"/>
</dbReference>
<feature type="binding site" evidence="10">
    <location>
        <position position="220"/>
    </location>
    <ligand>
        <name>Mg(2+)</name>
        <dbReference type="ChEBI" id="CHEBI:18420"/>
    </ligand>
</feature>
<sequence length="264" mass="27940">MHPILNDIRLVAFDLDGTLVDSVPDLAAAVDAALADLGMPPAGEPRVRDWVGNGSLKLMERALRFATQVSEVPGTDRRGGPMPGMASVAPREGFTAPPRRSVVGKASREAGEEIDKVLLEQAHTAFLDHYGRDPSAHTRLYPGVQEALDALRDRGLLLALVTNKPSAFIAPILAAFNLQAHFGLCLGGDSLAQKKPDPAPLQHVAAHFDVPPAACLMVGDSRHDIEAGCAAGFRTLAVPYGYNHGEPVRDSAPDGVVESLAELV</sequence>
<dbReference type="NCBIfam" id="TIGR01509">
    <property type="entry name" value="HAD-SF-IA-v3"/>
    <property type="match status" value="1"/>
</dbReference>
<dbReference type="RefSeq" id="WP_133637608.1">
    <property type="nucleotide sequence ID" value="NZ_SNZJ01000024.1"/>
</dbReference>
<evidence type="ECO:0000256" key="8">
    <source>
        <dbReference type="ARBA" id="ARBA00022842"/>
    </source>
</evidence>
<evidence type="ECO:0000256" key="3">
    <source>
        <dbReference type="ARBA" id="ARBA00004818"/>
    </source>
</evidence>
<comment type="catalytic activity">
    <reaction evidence="1 10">
        <text>2-phosphoglycolate + H2O = glycolate + phosphate</text>
        <dbReference type="Rhea" id="RHEA:14369"/>
        <dbReference type="ChEBI" id="CHEBI:15377"/>
        <dbReference type="ChEBI" id="CHEBI:29805"/>
        <dbReference type="ChEBI" id="CHEBI:43474"/>
        <dbReference type="ChEBI" id="CHEBI:58033"/>
        <dbReference type="EC" id="3.1.3.18"/>
    </reaction>
</comment>
<dbReference type="PANTHER" id="PTHR43434:SF1">
    <property type="entry name" value="PHOSPHOGLYCOLATE PHOSPHATASE"/>
    <property type="match status" value="1"/>
</dbReference>
<feature type="binding site" evidence="10">
    <location>
        <position position="16"/>
    </location>
    <ligand>
        <name>Mg(2+)</name>
        <dbReference type="ChEBI" id="CHEBI:18420"/>
    </ligand>
</feature>
<dbReference type="InterPro" id="IPR037512">
    <property type="entry name" value="PGPase_prok"/>
</dbReference>
<evidence type="ECO:0000256" key="5">
    <source>
        <dbReference type="ARBA" id="ARBA00013078"/>
    </source>
</evidence>
<dbReference type="SFLD" id="SFLDG01129">
    <property type="entry name" value="C1.5:_HAD__Beta-PGM__Phosphata"/>
    <property type="match status" value="1"/>
</dbReference>
<dbReference type="OrthoDB" id="9776368at2"/>
<gene>
    <name evidence="11" type="ORF">DFP85_12448</name>
</gene>
<comment type="function">
    <text evidence="10">Specifically catalyzes the dephosphorylation of 2-phosphoglycolate. Is involved in the dissimilation of the intracellular 2-phosphoglycolate formed during the DNA repair of 3'-phosphoglycolate ends, a major class of DNA lesions induced by oxidative stress.</text>
</comment>
<dbReference type="HAMAP" id="MF_00495">
    <property type="entry name" value="GPH_hydrolase_bact"/>
    <property type="match status" value="1"/>
</dbReference>
<dbReference type="InterPro" id="IPR023214">
    <property type="entry name" value="HAD_sf"/>
</dbReference>
<reference evidence="11 12" key="1">
    <citation type="submission" date="2019-03" db="EMBL/GenBank/DDBJ databases">
        <title>Genomic Encyclopedia of Type Strains, Phase III (KMG-III): the genomes of soil and plant-associated and newly described type strains.</title>
        <authorList>
            <person name="Whitman W."/>
        </authorList>
    </citation>
    <scope>NUCLEOTIDE SEQUENCE [LARGE SCALE GENOMIC DNA]</scope>
    <source>
        <strain evidence="11 12">CECT 5797</strain>
    </source>
</reference>
<dbReference type="EC" id="3.1.3.18" evidence="5 10"/>
<evidence type="ECO:0000256" key="6">
    <source>
        <dbReference type="ARBA" id="ARBA00022723"/>
    </source>
</evidence>
<accession>A0A4V3DP14</accession>
<dbReference type="SFLD" id="SFLDG01135">
    <property type="entry name" value="C1.5.6:_HAD__Beta-PGM__Phospha"/>
    <property type="match status" value="1"/>
</dbReference>
<dbReference type="InterPro" id="IPR023198">
    <property type="entry name" value="PGP-like_dom2"/>
</dbReference>
<dbReference type="NCBIfam" id="TIGR01549">
    <property type="entry name" value="HAD-SF-IA-v1"/>
    <property type="match status" value="1"/>
</dbReference>
<proteinExistence type="inferred from homology"/>
<dbReference type="EMBL" id="SNZJ01000024">
    <property type="protein sequence ID" value="TDR50536.1"/>
    <property type="molecule type" value="Genomic_DNA"/>
</dbReference>
<evidence type="ECO:0000256" key="10">
    <source>
        <dbReference type="HAMAP-Rule" id="MF_00495"/>
    </source>
</evidence>
<dbReference type="Gene3D" id="3.40.50.1000">
    <property type="entry name" value="HAD superfamily/HAD-like"/>
    <property type="match status" value="2"/>
</dbReference>
<keyword evidence="9 10" id="KW-0119">Carbohydrate metabolism</keyword>
<comment type="caution">
    <text evidence="11">The sequence shown here is derived from an EMBL/GenBank/DDBJ whole genome shotgun (WGS) entry which is preliminary data.</text>
</comment>
<evidence type="ECO:0000256" key="2">
    <source>
        <dbReference type="ARBA" id="ARBA00001946"/>
    </source>
</evidence>
<dbReference type="FunFam" id="3.40.50.1000:FF:000022">
    <property type="entry name" value="Phosphoglycolate phosphatase"/>
    <property type="match status" value="1"/>
</dbReference>
<dbReference type="InterPro" id="IPR006439">
    <property type="entry name" value="HAD-SF_hydro_IA"/>
</dbReference>
<dbReference type="Pfam" id="PF00702">
    <property type="entry name" value="Hydrolase"/>
    <property type="match status" value="1"/>
</dbReference>
<dbReference type="SFLD" id="SFLDS00003">
    <property type="entry name" value="Haloacid_Dehalogenase"/>
    <property type="match status" value="1"/>
</dbReference>
<comment type="similarity">
    <text evidence="4 10">Belongs to the HAD-like hydrolase superfamily. CbbY/CbbZ/Gph/YieH family.</text>
</comment>
<dbReference type="Proteomes" id="UP000295212">
    <property type="component" value="Unassembled WGS sequence"/>
</dbReference>
<evidence type="ECO:0000313" key="11">
    <source>
        <dbReference type="EMBL" id="TDR50536.1"/>
    </source>
</evidence>
<dbReference type="GO" id="GO:0046872">
    <property type="term" value="F:metal ion binding"/>
    <property type="evidence" value="ECO:0007669"/>
    <property type="project" value="UniProtKB-KW"/>
</dbReference>
<feature type="active site" description="Nucleophile" evidence="10">
    <location>
        <position position="14"/>
    </location>
</feature>
<evidence type="ECO:0000313" key="12">
    <source>
        <dbReference type="Proteomes" id="UP000295212"/>
    </source>
</evidence>
<dbReference type="Gene3D" id="1.10.150.240">
    <property type="entry name" value="Putative phosphatase, domain 2"/>
    <property type="match status" value="2"/>
</dbReference>
<dbReference type="GO" id="GO:0005829">
    <property type="term" value="C:cytosol"/>
    <property type="evidence" value="ECO:0007669"/>
    <property type="project" value="TreeGrafter"/>
</dbReference>
<comment type="pathway">
    <text evidence="3 10">Organic acid metabolism; glycolate biosynthesis; glycolate from 2-phosphoglycolate: step 1/1.</text>
</comment>
<keyword evidence="7 10" id="KW-0378">Hydrolase</keyword>
<dbReference type="GO" id="GO:0006281">
    <property type="term" value="P:DNA repair"/>
    <property type="evidence" value="ECO:0007669"/>
    <property type="project" value="TreeGrafter"/>
</dbReference>
<evidence type="ECO:0000256" key="1">
    <source>
        <dbReference type="ARBA" id="ARBA00000830"/>
    </source>
</evidence>
<dbReference type="AlphaFoldDB" id="A0A4V3DP14"/>
<keyword evidence="6 10" id="KW-0479">Metal-binding</keyword>
<evidence type="ECO:0000256" key="9">
    <source>
        <dbReference type="ARBA" id="ARBA00023277"/>
    </source>
</evidence>
<comment type="cofactor">
    <cofactor evidence="2 10">
        <name>Mg(2+)</name>
        <dbReference type="ChEBI" id="CHEBI:18420"/>
    </cofactor>
</comment>
<name>A0A4V3DP14_9GAMM</name>
<protein>
    <recommendedName>
        <fullName evidence="5 10">Phosphoglycolate phosphatase</fullName>
        <shortName evidence="10">PGP</shortName>
        <shortName evidence="10">PGPase</shortName>
        <ecNumber evidence="5 10">3.1.3.18</ecNumber>
    </recommendedName>
</protein>
<evidence type="ECO:0000256" key="4">
    <source>
        <dbReference type="ARBA" id="ARBA00006171"/>
    </source>
</evidence>
<evidence type="ECO:0000256" key="7">
    <source>
        <dbReference type="ARBA" id="ARBA00022801"/>
    </source>
</evidence>
<dbReference type="UniPathway" id="UPA00865">
    <property type="reaction ID" value="UER00834"/>
</dbReference>
<dbReference type="GO" id="GO:0008967">
    <property type="term" value="F:phosphoglycolate phosphatase activity"/>
    <property type="evidence" value="ECO:0007669"/>
    <property type="project" value="UniProtKB-UniRule"/>
</dbReference>
<dbReference type="PANTHER" id="PTHR43434">
    <property type="entry name" value="PHOSPHOGLYCOLATE PHOSPHATASE"/>
    <property type="match status" value="1"/>
</dbReference>
<keyword evidence="8 10" id="KW-0460">Magnesium</keyword>
<organism evidence="11 12">
    <name type="scientific">Halomonas ventosae</name>
    <dbReference type="NCBI Taxonomy" id="229007"/>
    <lineage>
        <taxon>Bacteria</taxon>
        <taxon>Pseudomonadati</taxon>
        <taxon>Pseudomonadota</taxon>
        <taxon>Gammaproteobacteria</taxon>
        <taxon>Oceanospirillales</taxon>
        <taxon>Halomonadaceae</taxon>
        <taxon>Halomonas</taxon>
    </lineage>
</organism>
<dbReference type="CDD" id="cd16417">
    <property type="entry name" value="HAD_PGPase"/>
    <property type="match status" value="1"/>
</dbReference>
<dbReference type="GO" id="GO:0046295">
    <property type="term" value="P:glycolate biosynthetic process"/>
    <property type="evidence" value="ECO:0007669"/>
    <property type="project" value="UniProtKB-UniRule"/>
</dbReference>